<dbReference type="EMBL" id="LOHS01000084">
    <property type="protein sequence ID" value="OAH13071.1"/>
    <property type="molecule type" value="Genomic_DNA"/>
</dbReference>
<evidence type="ECO:0000256" key="1">
    <source>
        <dbReference type="SAM" id="Phobius"/>
    </source>
</evidence>
<comment type="caution">
    <text evidence="2">The sequence shown here is derived from an EMBL/GenBank/DDBJ whole genome shotgun (WGS) entry which is preliminary data.</text>
</comment>
<dbReference type="AlphaFoldDB" id="A0A177HPZ9"/>
<feature type="transmembrane region" description="Helical" evidence="1">
    <location>
        <begin position="20"/>
        <end position="39"/>
    </location>
</feature>
<proteinExistence type="predicted"/>
<keyword evidence="1" id="KW-0812">Transmembrane</keyword>
<feature type="transmembrane region" description="Helical" evidence="1">
    <location>
        <begin position="204"/>
        <end position="221"/>
    </location>
</feature>
<feature type="transmembrane region" description="Helical" evidence="1">
    <location>
        <begin position="167"/>
        <end position="192"/>
    </location>
</feature>
<feature type="transmembrane region" description="Helical" evidence="1">
    <location>
        <begin position="354"/>
        <end position="375"/>
    </location>
</feature>
<evidence type="ECO:0000313" key="3">
    <source>
        <dbReference type="Proteomes" id="UP000077381"/>
    </source>
</evidence>
<organism evidence="2 3">
    <name type="scientific">Streptomyces jeddahensis</name>
    <dbReference type="NCBI Taxonomy" id="1716141"/>
    <lineage>
        <taxon>Bacteria</taxon>
        <taxon>Bacillati</taxon>
        <taxon>Actinomycetota</taxon>
        <taxon>Actinomycetes</taxon>
        <taxon>Kitasatosporales</taxon>
        <taxon>Streptomycetaceae</taxon>
        <taxon>Streptomyces</taxon>
    </lineage>
</organism>
<feature type="transmembrane region" description="Helical" evidence="1">
    <location>
        <begin position="302"/>
        <end position="321"/>
    </location>
</feature>
<protein>
    <recommendedName>
        <fullName evidence="4">Glycosyltransferase RgtA/B/C/D-like domain-containing protein</fullName>
    </recommendedName>
</protein>
<feature type="transmembrane region" description="Helical" evidence="1">
    <location>
        <begin position="76"/>
        <end position="98"/>
    </location>
</feature>
<dbReference type="RefSeq" id="WP_067279041.1">
    <property type="nucleotide sequence ID" value="NZ_LOHS01000084.1"/>
</dbReference>
<feature type="transmembrane region" description="Helical" evidence="1">
    <location>
        <begin position="277"/>
        <end position="295"/>
    </location>
</feature>
<dbReference type="Proteomes" id="UP000077381">
    <property type="component" value="Unassembled WGS sequence"/>
</dbReference>
<reference evidence="2 3" key="1">
    <citation type="submission" date="2015-12" db="EMBL/GenBank/DDBJ databases">
        <title>Genome sequence of Streptomyces sp. G25.</title>
        <authorList>
            <person name="Poehlein A."/>
            <person name="Roettig A."/>
            <person name="Hiessl S."/>
            <person name="Hauschild P."/>
            <person name="Schauer J."/>
            <person name="Madkour M.H."/>
            <person name="Al-Ansari A.M."/>
            <person name="Almakishah N.H."/>
            <person name="Steinbuechel A."/>
            <person name="Daniel R."/>
        </authorList>
    </citation>
    <scope>NUCLEOTIDE SEQUENCE [LARGE SCALE GENOMIC DNA]</scope>
    <source>
        <strain evidence="3">G25(2015)</strain>
    </source>
</reference>
<keyword evidence="3" id="KW-1185">Reference proteome</keyword>
<gene>
    <name evidence="2" type="ORF">STSP_37180</name>
</gene>
<keyword evidence="1" id="KW-1133">Transmembrane helix</keyword>
<name>A0A177HPZ9_9ACTN</name>
<feature type="transmembrane region" description="Helical" evidence="1">
    <location>
        <begin position="118"/>
        <end position="136"/>
    </location>
</feature>
<evidence type="ECO:0000313" key="2">
    <source>
        <dbReference type="EMBL" id="OAH13071.1"/>
    </source>
</evidence>
<feature type="transmembrane region" description="Helical" evidence="1">
    <location>
        <begin position="143"/>
        <end position="161"/>
    </location>
</feature>
<keyword evidence="1" id="KW-0472">Membrane</keyword>
<sequence>MTALAVPAFQPTRGRTAHRVPWLILVAAGYFAVQLLFVIPRLGHALGWDETVYVSQVDPRHPAAYFSAPRSRGTSLLVAPVVAFTGSVTALRVALALFSSTGLWAAFRIWEPLPGRRATALAALLFAGLWVTLANGTQAMPNLWVALSAVAAAGWFLRAPVERRARGWLAGCLAAATLFRFSDGLWLALPLLATAALVRRRRPMLPWIVGGLAAGAAEWIVEAYVRFGGVSARLQQSSVNEGGLGLHLNLANAWRSLDGPQLCRPCHAHLVHPELTLWWLALPLLAATALAAAARRGRIEPAAVPIACAAATAFPYLFLITYSAPRFLLPAYALLSLPLAELACQAVRTSRTPALAGGLLATAVALHLTGQGLVLQRATTQTAKTATLYQTVGHDLSGLGIRPPCVVAGTFALAPAYDAGCSSPQTRTRIPAGLLTRRSSPRPHYAHSWTPHRLAGTTWSVFLPRR</sequence>
<accession>A0A177HPZ9</accession>
<dbReference type="OrthoDB" id="3458595at2"/>
<evidence type="ECO:0008006" key="4">
    <source>
        <dbReference type="Google" id="ProtNLM"/>
    </source>
</evidence>
<dbReference type="PATRIC" id="fig|1716141.3.peg.3906"/>